<comment type="caution">
    <text evidence="1">The sequence shown here is derived from an EMBL/GenBank/DDBJ whole genome shotgun (WGS) entry which is preliminary data.</text>
</comment>
<sequence length="117" mass="13295">MVLVEAMVLIAFVSSIAQTIDIEQNNKSLKDMNTYCKLVYISIKTVPICSNDTFHFKQEDNCEIITIIFSDLTYILSIIQAPRLSSTTTILEFVASRHTTNSTFYSRSSMDYFLGKC</sequence>
<dbReference type="EMBL" id="CASHSV030000002">
    <property type="protein sequence ID" value="CAJ2635038.1"/>
    <property type="molecule type" value="Genomic_DNA"/>
</dbReference>
<evidence type="ECO:0000313" key="1">
    <source>
        <dbReference type="EMBL" id="CAJ2635038.1"/>
    </source>
</evidence>
<protein>
    <submittedName>
        <fullName evidence="1">Uncharacterized protein</fullName>
    </submittedName>
</protein>
<gene>
    <name evidence="1" type="ORF">MILVUS5_LOCUS5807</name>
</gene>
<proteinExistence type="predicted"/>
<organism evidence="1 2">
    <name type="scientific">Trifolium pratense</name>
    <name type="common">Red clover</name>
    <dbReference type="NCBI Taxonomy" id="57577"/>
    <lineage>
        <taxon>Eukaryota</taxon>
        <taxon>Viridiplantae</taxon>
        <taxon>Streptophyta</taxon>
        <taxon>Embryophyta</taxon>
        <taxon>Tracheophyta</taxon>
        <taxon>Spermatophyta</taxon>
        <taxon>Magnoliopsida</taxon>
        <taxon>eudicotyledons</taxon>
        <taxon>Gunneridae</taxon>
        <taxon>Pentapetalae</taxon>
        <taxon>rosids</taxon>
        <taxon>fabids</taxon>
        <taxon>Fabales</taxon>
        <taxon>Fabaceae</taxon>
        <taxon>Papilionoideae</taxon>
        <taxon>50 kb inversion clade</taxon>
        <taxon>NPAAA clade</taxon>
        <taxon>Hologalegina</taxon>
        <taxon>IRL clade</taxon>
        <taxon>Trifolieae</taxon>
        <taxon>Trifolium</taxon>
    </lineage>
</organism>
<evidence type="ECO:0000313" key="2">
    <source>
        <dbReference type="Proteomes" id="UP001177021"/>
    </source>
</evidence>
<keyword evidence="2" id="KW-1185">Reference proteome</keyword>
<name>A0ACB0IT28_TRIPR</name>
<reference evidence="1" key="1">
    <citation type="submission" date="2023-10" db="EMBL/GenBank/DDBJ databases">
        <authorList>
            <person name="Rodriguez Cubillos JULIANA M."/>
            <person name="De Vega J."/>
        </authorList>
    </citation>
    <scope>NUCLEOTIDE SEQUENCE</scope>
</reference>
<accession>A0ACB0IT28</accession>
<dbReference type="Proteomes" id="UP001177021">
    <property type="component" value="Unassembled WGS sequence"/>
</dbReference>